<dbReference type="CDD" id="cd18724">
    <property type="entry name" value="PIN_LabA-like"/>
    <property type="match status" value="1"/>
</dbReference>
<protein>
    <submittedName>
        <fullName evidence="1">NYN domain-containing protein</fullName>
    </submittedName>
</protein>
<proteinExistence type="predicted"/>
<evidence type="ECO:0000313" key="1">
    <source>
        <dbReference type="EMBL" id="MBB2158954.1"/>
    </source>
</evidence>
<organism evidence="1 2">
    <name type="scientific">Gluconacetobacter sacchari</name>
    <dbReference type="NCBI Taxonomy" id="92759"/>
    <lineage>
        <taxon>Bacteria</taxon>
        <taxon>Pseudomonadati</taxon>
        <taxon>Pseudomonadota</taxon>
        <taxon>Alphaproteobacteria</taxon>
        <taxon>Acetobacterales</taxon>
        <taxon>Acetobacteraceae</taxon>
        <taxon>Gluconacetobacter</taxon>
    </lineage>
</organism>
<reference evidence="1 2" key="1">
    <citation type="submission" date="2020-04" db="EMBL/GenBank/DDBJ databases">
        <title>Description of novel Gluconacetobacter.</title>
        <authorList>
            <person name="Sombolestani A."/>
        </authorList>
    </citation>
    <scope>NUCLEOTIDE SEQUENCE [LARGE SCALE GENOMIC DNA]</scope>
    <source>
        <strain evidence="1 2">LMG 19747</strain>
    </source>
</reference>
<dbReference type="RefSeq" id="WP_182995827.1">
    <property type="nucleotide sequence ID" value="NZ_JABEQJ010000002.1"/>
</dbReference>
<dbReference type="Gene3D" id="3.40.50.1010">
    <property type="entry name" value="5'-nuclease"/>
    <property type="match status" value="1"/>
</dbReference>
<dbReference type="Proteomes" id="UP000589085">
    <property type="component" value="Unassembled WGS sequence"/>
</dbReference>
<name>A0A7W4NJI7_9PROT</name>
<evidence type="ECO:0000313" key="2">
    <source>
        <dbReference type="Proteomes" id="UP000589085"/>
    </source>
</evidence>
<accession>A0A7W4NJI7</accession>
<dbReference type="AlphaFoldDB" id="A0A7W4NJI7"/>
<gene>
    <name evidence="1" type="ORF">HLH48_01985</name>
</gene>
<comment type="caution">
    <text evidence="1">The sequence shown here is derived from an EMBL/GenBank/DDBJ whole genome shotgun (WGS) entry which is preliminary data.</text>
</comment>
<dbReference type="EMBL" id="JABEQJ010000002">
    <property type="protein sequence ID" value="MBB2158954.1"/>
    <property type="molecule type" value="Genomic_DNA"/>
</dbReference>
<sequence>MIIMASGKTHIFLDNSNIFGGAQRVAREKEEAPWPSVRVDYQNLFSIIRRNRTSLGYSMLAGSVPPGNDALWAAAQTAGFDTTLLRRVENDDGRLVEQGVDEAIHLRIGNTLLDEDNPGTLVILTGDGATTEQGSSFTKQVERAAKRQWNVEIWSWKLQLSPKLRDMRWKYPNYVTVYFLDEWYWGLIFIKGGVYKLKDEEITVLGRSTHGIRLTEEAFAEAIDCTPAANAK</sequence>